<organism evidence="2 3">
    <name type="scientific">Terfezia boudieri ATCC MYA-4762</name>
    <dbReference type="NCBI Taxonomy" id="1051890"/>
    <lineage>
        <taxon>Eukaryota</taxon>
        <taxon>Fungi</taxon>
        <taxon>Dikarya</taxon>
        <taxon>Ascomycota</taxon>
        <taxon>Pezizomycotina</taxon>
        <taxon>Pezizomycetes</taxon>
        <taxon>Pezizales</taxon>
        <taxon>Pezizaceae</taxon>
        <taxon>Terfezia</taxon>
    </lineage>
</organism>
<dbReference type="InParanoid" id="A0A3N4LT59"/>
<dbReference type="Proteomes" id="UP000267821">
    <property type="component" value="Unassembled WGS sequence"/>
</dbReference>
<dbReference type="OrthoDB" id="3342455at2759"/>
<feature type="transmembrane region" description="Helical" evidence="1">
    <location>
        <begin position="21"/>
        <end position="43"/>
    </location>
</feature>
<evidence type="ECO:0000256" key="1">
    <source>
        <dbReference type="SAM" id="Phobius"/>
    </source>
</evidence>
<keyword evidence="3" id="KW-1185">Reference proteome</keyword>
<dbReference type="PANTHER" id="PTHR37992">
    <property type="entry name" value="EXPRESSED PROTEIN"/>
    <property type="match status" value="1"/>
</dbReference>
<proteinExistence type="predicted"/>
<evidence type="ECO:0000313" key="3">
    <source>
        <dbReference type="Proteomes" id="UP000267821"/>
    </source>
</evidence>
<accession>A0A3N4LT59</accession>
<dbReference type="EMBL" id="ML121536">
    <property type="protein sequence ID" value="RPB25990.1"/>
    <property type="molecule type" value="Genomic_DNA"/>
</dbReference>
<feature type="transmembrane region" description="Helical" evidence="1">
    <location>
        <begin position="224"/>
        <end position="243"/>
    </location>
</feature>
<protein>
    <submittedName>
        <fullName evidence="2">DUF1774-domain-containing protein</fullName>
    </submittedName>
</protein>
<dbReference type="STRING" id="1051890.A0A3N4LT59"/>
<evidence type="ECO:0000313" key="2">
    <source>
        <dbReference type="EMBL" id="RPB25990.1"/>
    </source>
</evidence>
<dbReference type="PANTHER" id="PTHR37992:SF1">
    <property type="entry name" value="DUF1774-DOMAIN-CONTAINING PROTEIN"/>
    <property type="match status" value="1"/>
</dbReference>
<name>A0A3N4LT59_9PEZI</name>
<keyword evidence="1" id="KW-0472">Membrane</keyword>
<reference evidence="2 3" key="1">
    <citation type="journal article" date="2018" name="Nat. Ecol. Evol.">
        <title>Pezizomycetes genomes reveal the molecular basis of ectomycorrhizal truffle lifestyle.</title>
        <authorList>
            <person name="Murat C."/>
            <person name="Payen T."/>
            <person name="Noel B."/>
            <person name="Kuo A."/>
            <person name="Morin E."/>
            <person name="Chen J."/>
            <person name="Kohler A."/>
            <person name="Krizsan K."/>
            <person name="Balestrini R."/>
            <person name="Da Silva C."/>
            <person name="Montanini B."/>
            <person name="Hainaut M."/>
            <person name="Levati E."/>
            <person name="Barry K.W."/>
            <person name="Belfiori B."/>
            <person name="Cichocki N."/>
            <person name="Clum A."/>
            <person name="Dockter R.B."/>
            <person name="Fauchery L."/>
            <person name="Guy J."/>
            <person name="Iotti M."/>
            <person name="Le Tacon F."/>
            <person name="Lindquist E.A."/>
            <person name="Lipzen A."/>
            <person name="Malagnac F."/>
            <person name="Mello A."/>
            <person name="Molinier V."/>
            <person name="Miyauchi S."/>
            <person name="Poulain J."/>
            <person name="Riccioni C."/>
            <person name="Rubini A."/>
            <person name="Sitrit Y."/>
            <person name="Splivallo R."/>
            <person name="Traeger S."/>
            <person name="Wang M."/>
            <person name="Zifcakova L."/>
            <person name="Wipf D."/>
            <person name="Zambonelli A."/>
            <person name="Paolocci F."/>
            <person name="Nowrousian M."/>
            <person name="Ottonello S."/>
            <person name="Baldrian P."/>
            <person name="Spatafora J.W."/>
            <person name="Henrissat B."/>
            <person name="Nagy L.G."/>
            <person name="Aury J.M."/>
            <person name="Wincker P."/>
            <person name="Grigoriev I.V."/>
            <person name="Bonfante P."/>
            <person name="Martin F.M."/>
        </authorList>
    </citation>
    <scope>NUCLEOTIDE SEQUENCE [LARGE SCALE GENOMIC DNA]</scope>
    <source>
        <strain evidence="2 3">ATCC MYA-4762</strain>
    </source>
</reference>
<feature type="transmembrane region" description="Helical" evidence="1">
    <location>
        <begin position="274"/>
        <end position="293"/>
    </location>
</feature>
<feature type="non-terminal residue" evidence="2">
    <location>
        <position position="1"/>
    </location>
</feature>
<feature type="transmembrane region" description="Helical" evidence="1">
    <location>
        <begin position="81"/>
        <end position="100"/>
    </location>
</feature>
<dbReference type="InterPro" id="IPR013920">
    <property type="entry name" value="DUF1774_fun"/>
</dbReference>
<sequence>IPEHLDNPFARHQEVTRANILWYRILTIITWLLSFIPTIYYTYHTPHDNASPHHHYHHRHTTFGQSHAHPTPFTINHVFVSIYWVAMFFGQVGYVLHLFASNDVWVKAACSVGPHFILFNLLNFAHIMLWTRAHFILAEVALAINFLQLTSLYFRHSLPRPRNLHTTHPQHSLNPRTETDYVPISTIKSIHIPTVSMPLAWTYFALFWNGAVMVRCHDAMVCRILANIAIWGIVPLAGTFLFAYGDWTMGLAIAFLTAGLGVGQFFMKTFALQWIFAFSIMSIVILATLSLIAPMGNNTSTGERAPLLTEDA</sequence>
<dbReference type="Pfam" id="PF08611">
    <property type="entry name" value="DUF1774"/>
    <property type="match status" value="1"/>
</dbReference>
<gene>
    <name evidence="2" type="ORF">L211DRAFT_782357</name>
</gene>
<feature type="transmembrane region" description="Helical" evidence="1">
    <location>
        <begin position="112"/>
        <end position="129"/>
    </location>
</feature>
<dbReference type="AlphaFoldDB" id="A0A3N4LT59"/>
<keyword evidence="1" id="KW-0812">Transmembrane</keyword>
<keyword evidence="1" id="KW-1133">Transmembrane helix</keyword>
<feature type="transmembrane region" description="Helical" evidence="1">
    <location>
        <begin position="249"/>
        <end position="267"/>
    </location>
</feature>